<organism evidence="3 4">
    <name type="scientific">Symbiodinium microadriaticum</name>
    <name type="common">Dinoflagellate</name>
    <name type="synonym">Zooxanthella microadriatica</name>
    <dbReference type="NCBI Taxonomy" id="2951"/>
    <lineage>
        <taxon>Eukaryota</taxon>
        <taxon>Sar</taxon>
        <taxon>Alveolata</taxon>
        <taxon>Dinophyceae</taxon>
        <taxon>Suessiales</taxon>
        <taxon>Symbiodiniaceae</taxon>
        <taxon>Symbiodinium</taxon>
    </lineage>
</organism>
<keyword evidence="2" id="KW-0812">Transmembrane</keyword>
<keyword evidence="4" id="KW-1185">Reference proteome</keyword>
<evidence type="ECO:0000256" key="1">
    <source>
        <dbReference type="SAM" id="MobiDB-lite"/>
    </source>
</evidence>
<protein>
    <submittedName>
        <fullName evidence="3">Uncharacterized protein</fullName>
    </submittedName>
</protein>
<dbReference type="EMBL" id="LSRX01001235">
    <property type="protein sequence ID" value="OLP81961.1"/>
    <property type="molecule type" value="Genomic_DNA"/>
</dbReference>
<proteinExistence type="predicted"/>
<evidence type="ECO:0000256" key="2">
    <source>
        <dbReference type="SAM" id="Phobius"/>
    </source>
</evidence>
<evidence type="ECO:0000313" key="3">
    <source>
        <dbReference type="EMBL" id="OLP81961.1"/>
    </source>
</evidence>
<accession>A0A1Q9CGB2</accession>
<gene>
    <name evidence="3" type="ORF">AK812_SmicGene37430</name>
</gene>
<name>A0A1Q9CGB2_SYMMI</name>
<reference evidence="3 4" key="1">
    <citation type="submission" date="2016-02" db="EMBL/GenBank/DDBJ databases">
        <title>Genome analysis of coral dinoflagellate symbionts highlights evolutionary adaptations to a symbiotic lifestyle.</title>
        <authorList>
            <person name="Aranda M."/>
            <person name="Li Y."/>
            <person name="Liew Y.J."/>
            <person name="Baumgarten S."/>
            <person name="Simakov O."/>
            <person name="Wilson M."/>
            <person name="Piel J."/>
            <person name="Ashoor H."/>
            <person name="Bougouffa S."/>
            <person name="Bajic V.B."/>
            <person name="Ryu T."/>
            <person name="Ravasi T."/>
            <person name="Bayer T."/>
            <person name="Micklem G."/>
            <person name="Kim H."/>
            <person name="Bhak J."/>
            <person name="Lajeunesse T.C."/>
            <person name="Voolstra C.R."/>
        </authorList>
    </citation>
    <scope>NUCLEOTIDE SEQUENCE [LARGE SCALE GENOMIC DNA]</scope>
    <source>
        <strain evidence="3 4">CCMP2467</strain>
    </source>
</reference>
<dbReference type="AlphaFoldDB" id="A0A1Q9CGB2"/>
<comment type="caution">
    <text evidence="3">The sequence shown here is derived from an EMBL/GenBank/DDBJ whole genome shotgun (WGS) entry which is preliminary data.</text>
</comment>
<feature type="compositionally biased region" description="Basic and acidic residues" evidence="1">
    <location>
        <begin position="277"/>
        <end position="291"/>
    </location>
</feature>
<feature type="transmembrane region" description="Helical" evidence="2">
    <location>
        <begin position="164"/>
        <end position="189"/>
    </location>
</feature>
<feature type="region of interest" description="Disordered" evidence="1">
    <location>
        <begin position="277"/>
        <end position="320"/>
    </location>
</feature>
<evidence type="ECO:0000313" key="4">
    <source>
        <dbReference type="Proteomes" id="UP000186817"/>
    </source>
</evidence>
<sequence>MIQNALKAVLEVLVNPMPALDMGVSILGVRDSWRQHQETLEAAQRQHQEAMKASSSQHLESVRCSSFQHEETVGISQTQHEQSLHVGRVLHDEAIGTARAQHEEQMNHSFMETRRENLRDLLSETLDEAQSTVLKSTLLFGFVVAVLVEGFPSPENTNERFIDIFVFTVSWAICCLFQSIVLAGLYQVVQTRALREMIRGLQMSGSGASDGLGHELTRSTTLDSGSFSAAISSSSLSTPDLLRSQASPEPRQLSFPRPYSLLHPAAQRFRQRGLGDLDVEHAPRHQKRFDTDESMNFGGASGKVYRAGRPLPGRSNPSPA</sequence>
<keyword evidence="2" id="KW-0472">Membrane</keyword>
<dbReference type="Proteomes" id="UP000186817">
    <property type="component" value="Unassembled WGS sequence"/>
</dbReference>
<keyword evidence="2" id="KW-1133">Transmembrane helix</keyword>